<dbReference type="GeneID" id="18932537"/>
<evidence type="ECO:0000256" key="1">
    <source>
        <dbReference type="SAM" id="MobiDB-lite"/>
    </source>
</evidence>
<keyword evidence="3" id="KW-1185">Reference proteome</keyword>
<feature type="region of interest" description="Disordered" evidence="1">
    <location>
        <begin position="55"/>
        <end position="152"/>
    </location>
</feature>
<dbReference type="Proteomes" id="UP000001072">
    <property type="component" value="Unassembled WGS sequence"/>
</dbReference>
<name>F4R9W7_MELLP</name>
<dbReference type="RefSeq" id="XP_007406070.1">
    <property type="nucleotide sequence ID" value="XM_007406008.1"/>
</dbReference>
<proteinExistence type="predicted"/>
<feature type="compositionally biased region" description="Low complexity" evidence="1">
    <location>
        <begin position="82"/>
        <end position="112"/>
    </location>
</feature>
<dbReference type="VEuPathDB" id="FungiDB:MELLADRAFT_74201"/>
<feature type="compositionally biased region" description="Polar residues" evidence="1">
    <location>
        <begin position="113"/>
        <end position="143"/>
    </location>
</feature>
<dbReference type="HOGENOM" id="CLU_1722756_0_0_1"/>
<dbReference type="InParanoid" id="F4R9W7"/>
<dbReference type="EMBL" id="GL883094">
    <property type="protein sequence ID" value="EGG10601.1"/>
    <property type="molecule type" value="Genomic_DNA"/>
</dbReference>
<reference evidence="3" key="1">
    <citation type="journal article" date="2011" name="Proc. Natl. Acad. Sci. U.S.A.">
        <title>Obligate biotrophy features unraveled by the genomic analysis of rust fungi.</title>
        <authorList>
            <person name="Duplessis S."/>
            <person name="Cuomo C.A."/>
            <person name="Lin Y.-C."/>
            <person name="Aerts A."/>
            <person name="Tisserant E."/>
            <person name="Veneault-Fourrey C."/>
            <person name="Joly D.L."/>
            <person name="Hacquard S."/>
            <person name="Amselem J."/>
            <person name="Cantarel B.L."/>
            <person name="Chiu R."/>
            <person name="Coutinho P.M."/>
            <person name="Feau N."/>
            <person name="Field M."/>
            <person name="Frey P."/>
            <person name="Gelhaye E."/>
            <person name="Goldberg J."/>
            <person name="Grabherr M.G."/>
            <person name="Kodira C.D."/>
            <person name="Kohler A."/>
            <person name="Kuees U."/>
            <person name="Lindquist E.A."/>
            <person name="Lucas S.M."/>
            <person name="Mago R."/>
            <person name="Mauceli E."/>
            <person name="Morin E."/>
            <person name="Murat C."/>
            <person name="Pangilinan J.L."/>
            <person name="Park R."/>
            <person name="Pearson M."/>
            <person name="Quesneville H."/>
            <person name="Rouhier N."/>
            <person name="Sakthikumar S."/>
            <person name="Salamov A.A."/>
            <person name="Schmutz J."/>
            <person name="Selles B."/>
            <person name="Shapiro H."/>
            <person name="Tanguay P."/>
            <person name="Tuskan G.A."/>
            <person name="Henrissat B."/>
            <person name="Van de Peer Y."/>
            <person name="Rouze P."/>
            <person name="Ellis J.G."/>
            <person name="Dodds P.N."/>
            <person name="Schein J.E."/>
            <person name="Zhong S."/>
            <person name="Hamelin R.C."/>
            <person name="Grigoriev I.V."/>
            <person name="Szabo L.J."/>
            <person name="Martin F."/>
        </authorList>
    </citation>
    <scope>NUCLEOTIDE SEQUENCE [LARGE SCALE GENOMIC DNA]</scope>
    <source>
        <strain evidence="3">98AG31 / pathotype 3-4-7</strain>
    </source>
</reference>
<dbReference type="KEGG" id="mlr:MELLADRAFT_74201"/>
<evidence type="ECO:0000313" key="2">
    <source>
        <dbReference type="EMBL" id="EGG10601.1"/>
    </source>
</evidence>
<evidence type="ECO:0000313" key="3">
    <source>
        <dbReference type="Proteomes" id="UP000001072"/>
    </source>
</evidence>
<accession>F4R9W7</accession>
<sequence length="152" mass="16512">MTATAPAARKDVKNDILSLFATKSPTNFQSNSIHQTSNLNDLNGFNHQFGNLNVSNPSSQPWSQTGNLGNQISSSNGFPMMNNNQTTSTFNQTNTNTNNNNNSSNLFDTLSDPWSSNNQSNQNDGFGNFSVASKPNHNSSSNGKDAFSDIWN</sequence>
<dbReference type="AlphaFoldDB" id="F4R9W7"/>
<protein>
    <submittedName>
        <fullName evidence="2">Uncharacterized protein</fullName>
    </submittedName>
</protein>
<dbReference type="OrthoDB" id="10424997at2759"/>
<organism evidence="3">
    <name type="scientific">Melampsora larici-populina (strain 98AG31 / pathotype 3-4-7)</name>
    <name type="common">Poplar leaf rust fungus</name>
    <dbReference type="NCBI Taxonomy" id="747676"/>
    <lineage>
        <taxon>Eukaryota</taxon>
        <taxon>Fungi</taxon>
        <taxon>Dikarya</taxon>
        <taxon>Basidiomycota</taxon>
        <taxon>Pucciniomycotina</taxon>
        <taxon>Pucciniomycetes</taxon>
        <taxon>Pucciniales</taxon>
        <taxon>Melampsoraceae</taxon>
        <taxon>Melampsora</taxon>
    </lineage>
</organism>
<gene>
    <name evidence="2" type="ORF">MELLADRAFT_74201</name>
</gene>
<feature type="compositionally biased region" description="Polar residues" evidence="1">
    <location>
        <begin position="55"/>
        <end position="77"/>
    </location>
</feature>